<dbReference type="InterPro" id="IPR009009">
    <property type="entry name" value="RlpA-like_DPBB"/>
</dbReference>
<sequence precursor="true">MTVGLLGAALMLPLGAAQAGQVGHASWYALTSKTASGERMNPSALTAAHRSLPFGTKVLVENLRNGRSVVVRINDRGPFVGGRIIDVSKGAAAQLGMINSGTAKVRVTPTSGGALKALGRSNKN</sequence>
<dbReference type="InterPro" id="IPR036908">
    <property type="entry name" value="RlpA-like_sf"/>
</dbReference>
<dbReference type="PANTHER" id="PTHR34183:SF8">
    <property type="entry name" value="ENDOLYTIC PEPTIDOGLYCAN TRANSGLYCOSYLASE RLPA-RELATED"/>
    <property type="match status" value="1"/>
</dbReference>
<dbReference type="InterPro" id="IPR034718">
    <property type="entry name" value="RlpA"/>
</dbReference>
<dbReference type="Proteomes" id="UP000095042">
    <property type="component" value="Unassembled WGS sequence"/>
</dbReference>
<evidence type="ECO:0000256" key="1">
    <source>
        <dbReference type="ARBA" id="ARBA00023239"/>
    </source>
</evidence>
<name>A0A1E3W934_9HYPH</name>
<dbReference type="InterPro" id="IPR012997">
    <property type="entry name" value="RplA"/>
</dbReference>
<protein>
    <recommendedName>
        <fullName evidence="3">Endolytic peptidoglycan transglycosylase RlpA</fullName>
        <ecNumber evidence="3">4.2.2.-</ecNumber>
    </recommendedName>
</protein>
<reference evidence="6 7" key="1">
    <citation type="journal article" date="2016" name="Environ. Microbiol.">
        <title>New Methyloceanibacter diversity from North Sea sediments includes methanotroph containing solely the soluble methane monooxygenase.</title>
        <authorList>
            <person name="Vekeman B."/>
            <person name="Kerckhof F.M."/>
            <person name="Cremers G."/>
            <person name="de Vos P."/>
            <person name="Vandamme P."/>
            <person name="Boon N."/>
            <person name="Op den Camp H.J."/>
            <person name="Heylen K."/>
        </authorList>
    </citation>
    <scope>NUCLEOTIDE SEQUENCE [LARGE SCALE GENOMIC DNA]</scope>
    <source>
        <strain evidence="6 7">R-67177</strain>
    </source>
</reference>
<dbReference type="Gene3D" id="2.40.40.10">
    <property type="entry name" value="RlpA-like domain"/>
    <property type="match status" value="1"/>
</dbReference>
<comment type="function">
    <text evidence="3">Lytic transglycosylase with a strong preference for naked glycan strands that lack stem peptides.</text>
</comment>
<keyword evidence="3" id="KW-0732">Signal</keyword>
<feature type="signal peptide" evidence="3">
    <location>
        <begin position="1"/>
        <end position="19"/>
    </location>
</feature>
<dbReference type="HAMAP" id="MF_02071">
    <property type="entry name" value="RlpA"/>
    <property type="match status" value="1"/>
</dbReference>
<evidence type="ECO:0000256" key="2">
    <source>
        <dbReference type="ARBA" id="ARBA00023316"/>
    </source>
</evidence>
<proteinExistence type="inferred from homology"/>
<dbReference type="Pfam" id="PF03330">
    <property type="entry name" value="DPBB_1"/>
    <property type="match status" value="1"/>
</dbReference>
<dbReference type="NCBIfam" id="TIGR00413">
    <property type="entry name" value="rlpA"/>
    <property type="match status" value="1"/>
</dbReference>
<accession>A0A1E3W934</accession>
<dbReference type="GO" id="GO:0071555">
    <property type="term" value="P:cell wall organization"/>
    <property type="evidence" value="ECO:0007669"/>
    <property type="project" value="UniProtKB-KW"/>
</dbReference>
<dbReference type="SUPFAM" id="SSF50685">
    <property type="entry name" value="Barwin-like endoglucanases"/>
    <property type="match status" value="1"/>
</dbReference>
<dbReference type="GO" id="GO:0000270">
    <property type="term" value="P:peptidoglycan metabolic process"/>
    <property type="evidence" value="ECO:0007669"/>
    <property type="project" value="UniProtKB-UniRule"/>
</dbReference>
<dbReference type="CDD" id="cd22268">
    <property type="entry name" value="DPBB_RlpA-like"/>
    <property type="match status" value="1"/>
</dbReference>
<evidence type="ECO:0000256" key="4">
    <source>
        <dbReference type="RuleBase" id="RU003495"/>
    </source>
</evidence>
<evidence type="ECO:0000313" key="6">
    <source>
        <dbReference type="EMBL" id="ODS02286.1"/>
    </source>
</evidence>
<organism evidence="6 7">
    <name type="scientific">Methyloceanibacter marginalis</name>
    <dbReference type="NCBI Taxonomy" id="1774971"/>
    <lineage>
        <taxon>Bacteria</taxon>
        <taxon>Pseudomonadati</taxon>
        <taxon>Pseudomonadota</taxon>
        <taxon>Alphaproteobacteria</taxon>
        <taxon>Hyphomicrobiales</taxon>
        <taxon>Hyphomicrobiaceae</taxon>
        <taxon>Methyloceanibacter</taxon>
    </lineage>
</organism>
<evidence type="ECO:0000256" key="3">
    <source>
        <dbReference type="HAMAP-Rule" id="MF_02071"/>
    </source>
</evidence>
<keyword evidence="1 3" id="KW-0456">Lyase</keyword>
<comment type="caution">
    <text evidence="6">The sequence shown here is derived from an EMBL/GenBank/DDBJ whole genome shotgun (WGS) entry which is preliminary data.</text>
</comment>
<keyword evidence="7" id="KW-1185">Reference proteome</keyword>
<feature type="chain" id="PRO_5009987301" description="Endolytic peptidoglycan transglycosylase RlpA" evidence="3">
    <location>
        <begin position="20"/>
        <end position="124"/>
    </location>
</feature>
<dbReference type="EMBL" id="LPWD01000348">
    <property type="protein sequence ID" value="ODS02286.1"/>
    <property type="molecule type" value="Genomic_DNA"/>
</dbReference>
<evidence type="ECO:0000313" key="7">
    <source>
        <dbReference type="Proteomes" id="UP000095042"/>
    </source>
</evidence>
<evidence type="ECO:0000259" key="5">
    <source>
        <dbReference type="Pfam" id="PF03330"/>
    </source>
</evidence>
<dbReference type="EC" id="4.2.2.-" evidence="3"/>
<feature type="domain" description="RlpA-like protein double-psi beta-barrel" evidence="5">
    <location>
        <begin position="22"/>
        <end position="107"/>
    </location>
</feature>
<dbReference type="GO" id="GO:0008932">
    <property type="term" value="F:lytic endotransglycosylase activity"/>
    <property type="evidence" value="ECO:0007669"/>
    <property type="project" value="UniProtKB-UniRule"/>
</dbReference>
<keyword evidence="2 3" id="KW-0961">Cell wall biogenesis/degradation</keyword>
<dbReference type="AlphaFoldDB" id="A0A1E3W934"/>
<dbReference type="PANTHER" id="PTHR34183">
    <property type="entry name" value="ENDOLYTIC PEPTIDOGLYCAN TRANSGLYCOSYLASE RLPA"/>
    <property type="match status" value="1"/>
</dbReference>
<comment type="similarity">
    <text evidence="3 4">Belongs to the RlpA family.</text>
</comment>
<gene>
    <name evidence="3" type="primary">rlpA</name>
    <name evidence="6" type="ORF">AUC71_16105</name>
</gene>